<dbReference type="GO" id="GO:0003677">
    <property type="term" value="F:DNA binding"/>
    <property type="evidence" value="ECO:0007669"/>
    <property type="project" value="UniProtKB-KW"/>
</dbReference>
<protein>
    <submittedName>
        <fullName evidence="2">Uncharacterized protein</fullName>
    </submittedName>
</protein>
<dbReference type="Gene3D" id="1.10.150.130">
    <property type="match status" value="1"/>
</dbReference>
<dbReference type="Proteomes" id="UP000002640">
    <property type="component" value="Unassembled WGS sequence"/>
</dbReference>
<dbReference type="InterPro" id="IPR010998">
    <property type="entry name" value="Integrase_recombinase_N"/>
</dbReference>
<proteinExistence type="predicted"/>
<name>G4ZCA8_PHYSP</name>
<dbReference type="GeneID" id="20656546"/>
<evidence type="ECO:0000256" key="1">
    <source>
        <dbReference type="ARBA" id="ARBA00023125"/>
    </source>
</evidence>
<gene>
    <name evidence="2" type="ORF">PHYSODRAFT_490299</name>
</gene>
<dbReference type="AlphaFoldDB" id="G4ZCA8"/>
<evidence type="ECO:0000313" key="3">
    <source>
        <dbReference type="Proteomes" id="UP000002640"/>
    </source>
</evidence>
<sequence length="332" mass="36748">MDASDTGLCVLHPARRQFLRVQFDTIEQDMIQKCKAAAVVSDAHFTINVREQLSVVLAALVWGAEWSPTNDRGLSHVKCIIDNQSAVSWCNKLASSNPFSQELNRVLGAVEAQHGIRVSADHLAGARNTLADLGSRAWVGSSLDQFSNLVAMWQEREDLRSTLFALQLRSLADSSQRTYRSSWQQWCQYRRSRQLPIWLPRNDPDEQSLQLALFAVQCWRTSGIGFATIQSKLSHVGRYHCIKYGTRPKLNDGHHLALRGLRRTASASRPRAPSVNNSSLHSATSSLLPTHSTACFLGLRSGLLHSPPALGIPNVRWSTISALPRSSGCQGC</sequence>
<dbReference type="RefSeq" id="XP_009524853.1">
    <property type="nucleotide sequence ID" value="XM_009526558.1"/>
</dbReference>
<evidence type="ECO:0000313" key="2">
    <source>
        <dbReference type="EMBL" id="EGZ22136.1"/>
    </source>
</evidence>
<dbReference type="EMBL" id="JH159153">
    <property type="protein sequence ID" value="EGZ22136.1"/>
    <property type="molecule type" value="Genomic_DNA"/>
</dbReference>
<keyword evidence="3" id="KW-1185">Reference proteome</keyword>
<dbReference type="InParanoid" id="G4ZCA8"/>
<accession>G4ZCA8</accession>
<keyword evidence="1" id="KW-0238">DNA-binding</keyword>
<organism evidence="2 3">
    <name type="scientific">Phytophthora sojae (strain P6497)</name>
    <name type="common">Soybean stem and root rot agent</name>
    <name type="synonym">Phytophthora megasperma f. sp. glycines</name>
    <dbReference type="NCBI Taxonomy" id="1094619"/>
    <lineage>
        <taxon>Eukaryota</taxon>
        <taxon>Sar</taxon>
        <taxon>Stramenopiles</taxon>
        <taxon>Oomycota</taxon>
        <taxon>Peronosporomycetes</taxon>
        <taxon>Peronosporales</taxon>
        <taxon>Peronosporaceae</taxon>
        <taxon>Phytophthora</taxon>
    </lineage>
</organism>
<reference evidence="2 3" key="1">
    <citation type="journal article" date="2006" name="Science">
        <title>Phytophthora genome sequences uncover evolutionary origins and mechanisms of pathogenesis.</title>
        <authorList>
            <person name="Tyler B.M."/>
            <person name="Tripathy S."/>
            <person name="Zhang X."/>
            <person name="Dehal P."/>
            <person name="Jiang R.H."/>
            <person name="Aerts A."/>
            <person name="Arredondo F.D."/>
            <person name="Baxter L."/>
            <person name="Bensasson D."/>
            <person name="Beynon J.L."/>
            <person name="Chapman J."/>
            <person name="Damasceno C.M."/>
            <person name="Dorrance A.E."/>
            <person name="Dou D."/>
            <person name="Dickerman A.W."/>
            <person name="Dubchak I.L."/>
            <person name="Garbelotto M."/>
            <person name="Gijzen M."/>
            <person name="Gordon S.G."/>
            <person name="Govers F."/>
            <person name="Grunwald N.J."/>
            <person name="Huang W."/>
            <person name="Ivors K.L."/>
            <person name="Jones R.W."/>
            <person name="Kamoun S."/>
            <person name="Krampis K."/>
            <person name="Lamour K.H."/>
            <person name="Lee M.K."/>
            <person name="McDonald W.H."/>
            <person name="Medina M."/>
            <person name="Meijer H.J."/>
            <person name="Nordberg E.K."/>
            <person name="Maclean D.J."/>
            <person name="Ospina-Giraldo M.D."/>
            <person name="Morris P.F."/>
            <person name="Phuntumart V."/>
            <person name="Putnam N.H."/>
            <person name="Rash S."/>
            <person name="Rose J.K."/>
            <person name="Sakihama Y."/>
            <person name="Salamov A.A."/>
            <person name="Savidor A."/>
            <person name="Scheuring C.F."/>
            <person name="Smith B.M."/>
            <person name="Sobral B.W."/>
            <person name="Terry A."/>
            <person name="Torto-Alalibo T.A."/>
            <person name="Win J."/>
            <person name="Xu Z."/>
            <person name="Zhang H."/>
            <person name="Grigoriev I.V."/>
            <person name="Rokhsar D.S."/>
            <person name="Boore J.L."/>
        </authorList>
    </citation>
    <scope>NUCLEOTIDE SEQUENCE [LARGE SCALE GENOMIC DNA]</scope>
    <source>
        <strain evidence="2 3">P6497</strain>
    </source>
</reference>
<dbReference type="KEGG" id="psoj:PHYSODRAFT_490299"/>